<keyword evidence="2" id="KW-1133">Transmembrane helix</keyword>
<proteinExistence type="predicted"/>
<dbReference type="EMBL" id="JBJQND010000004">
    <property type="protein sequence ID" value="KAL3879201.1"/>
    <property type="molecule type" value="Genomic_DNA"/>
</dbReference>
<dbReference type="PANTHER" id="PTHR37919">
    <property type="entry name" value="PROTEIN CBG05606"/>
    <property type="match status" value="1"/>
</dbReference>
<feature type="transmembrane region" description="Helical" evidence="2">
    <location>
        <begin position="148"/>
        <end position="166"/>
    </location>
</feature>
<name>A0ABD3WZ06_SINWO</name>
<feature type="region of interest" description="Disordered" evidence="1">
    <location>
        <begin position="181"/>
        <end position="205"/>
    </location>
</feature>
<keyword evidence="2" id="KW-0472">Membrane</keyword>
<dbReference type="AlphaFoldDB" id="A0ABD3WZ06"/>
<evidence type="ECO:0000313" key="4">
    <source>
        <dbReference type="Proteomes" id="UP001634394"/>
    </source>
</evidence>
<protein>
    <submittedName>
        <fullName evidence="3">Uncharacterized protein</fullName>
    </submittedName>
</protein>
<dbReference type="Proteomes" id="UP001634394">
    <property type="component" value="Unassembled WGS sequence"/>
</dbReference>
<organism evidence="3 4">
    <name type="scientific">Sinanodonta woodiana</name>
    <name type="common">Chinese pond mussel</name>
    <name type="synonym">Anodonta woodiana</name>
    <dbReference type="NCBI Taxonomy" id="1069815"/>
    <lineage>
        <taxon>Eukaryota</taxon>
        <taxon>Metazoa</taxon>
        <taxon>Spiralia</taxon>
        <taxon>Lophotrochozoa</taxon>
        <taxon>Mollusca</taxon>
        <taxon>Bivalvia</taxon>
        <taxon>Autobranchia</taxon>
        <taxon>Heteroconchia</taxon>
        <taxon>Palaeoheterodonta</taxon>
        <taxon>Unionida</taxon>
        <taxon>Unionoidea</taxon>
        <taxon>Unionidae</taxon>
        <taxon>Unioninae</taxon>
        <taxon>Sinanodonta</taxon>
    </lineage>
</organism>
<gene>
    <name evidence="3" type="ORF">ACJMK2_031509</name>
</gene>
<reference evidence="3 4" key="1">
    <citation type="submission" date="2024-11" db="EMBL/GenBank/DDBJ databases">
        <title>Chromosome-level genome assembly of the freshwater bivalve Anodonta woodiana.</title>
        <authorList>
            <person name="Chen X."/>
        </authorList>
    </citation>
    <scope>NUCLEOTIDE SEQUENCE [LARGE SCALE GENOMIC DNA]</scope>
    <source>
        <strain evidence="3">MN2024</strain>
        <tissue evidence="3">Gills</tissue>
    </source>
</reference>
<feature type="transmembrane region" description="Helical" evidence="2">
    <location>
        <begin position="108"/>
        <end position="128"/>
    </location>
</feature>
<feature type="transmembrane region" description="Helical" evidence="2">
    <location>
        <begin position="23"/>
        <end position="41"/>
    </location>
</feature>
<keyword evidence="2" id="KW-0812">Transmembrane</keyword>
<feature type="transmembrane region" description="Helical" evidence="2">
    <location>
        <begin position="48"/>
        <end position="65"/>
    </location>
</feature>
<dbReference type="PANTHER" id="PTHR37919:SF2">
    <property type="entry name" value="EXPERA DOMAIN-CONTAINING PROTEIN"/>
    <property type="match status" value="1"/>
</dbReference>
<evidence type="ECO:0000256" key="1">
    <source>
        <dbReference type="SAM" id="MobiDB-lite"/>
    </source>
</evidence>
<accession>A0ABD3WZ06</accession>
<evidence type="ECO:0000313" key="3">
    <source>
        <dbReference type="EMBL" id="KAL3879201.1"/>
    </source>
</evidence>
<comment type="caution">
    <text evidence="3">The sequence shown here is derived from an EMBL/GenBank/DDBJ whole genome shotgun (WGS) entry which is preliminary data.</text>
</comment>
<sequence length="205" mass="23643">MVIELQKGMAGTKFSPLPRWARIWFWISSVVVLFDATFCVFRPYTLPGSGGFLAALFMPYKYYIMVDRRYGDATDSFSLSQGLCNYVEILLNIIALNMPSCYAKETKLTAFMASTMTMWKSVLYLLMFYDLGGGDSRYRENANPILEIIFGVIPIIIWIIVPLIIIRNMWKDLVGQANDNADENEENYEKQSMKGKYNLRQRTKN</sequence>
<evidence type="ECO:0000256" key="2">
    <source>
        <dbReference type="SAM" id="Phobius"/>
    </source>
</evidence>
<keyword evidence="4" id="KW-1185">Reference proteome</keyword>